<reference evidence="2 3" key="1">
    <citation type="submission" date="2019-01" db="EMBL/GenBank/DDBJ databases">
        <title>Insights into ecological role of a new deltaproteobacterial order Candidatus Sinidesulfobacterales (Sva0485) by metagenomics and metatranscriptomics.</title>
        <authorList>
            <person name="Tan S."/>
            <person name="Liu J."/>
            <person name="Fang Y."/>
            <person name="Hedlund B.P."/>
            <person name="Lian Z.H."/>
            <person name="Huang L.Y."/>
            <person name="Li J.T."/>
            <person name="Huang L.N."/>
            <person name="Li W.J."/>
            <person name="Jiang H.C."/>
            <person name="Dong H.L."/>
            <person name="Shu W.S."/>
        </authorList>
    </citation>
    <scope>NUCLEOTIDE SEQUENCE [LARGE SCALE GENOMIC DNA]</scope>
    <source>
        <strain evidence="2">AP3</strain>
    </source>
</reference>
<keyword evidence="1" id="KW-1133">Transmembrane helix</keyword>
<keyword evidence="1" id="KW-0472">Membrane</keyword>
<dbReference type="Proteomes" id="UP000320813">
    <property type="component" value="Unassembled WGS sequence"/>
</dbReference>
<name>A0A519BDQ5_9DELT</name>
<evidence type="ECO:0000313" key="3">
    <source>
        <dbReference type="Proteomes" id="UP000320813"/>
    </source>
</evidence>
<dbReference type="AlphaFoldDB" id="A0A519BDQ5"/>
<protein>
    <submittedName>
        <fullName evidence="2">Uncharacterized protein</fullName>
    </submittedName>
</protein>
<organism evidence="2 3">
    <name type="scientific">Candidatus Acidulodesulfobacterium ferriphilum</name>
    <dbReference type="NCBI Taxonomy" id="2597223"/>
    <lineage>
        <taxon>Bacteria</taxon>
        <taxon>Deltaproteobacteria</taxon>
        <taxon>Candidatus Acidulodesulfobacterales</taxon>
        <taxon>Candidatus Acidulodesulfobacterium</taxon>
    </lineage>
</organism>
<comment type="caution">
    <text evidence="2">The sequence shown here is derived from an EMBL/GenBank/DDBJ whole genome shotgun (WGS) entry which is preliminary data.</text>
</comment>
<accession>A0A519BDQ5</accession>
<feature type="transmembrane region" description="Helical" evidence="1">
    <location>
        <begin position="126"/>
        <end position="147"/>
    </location>
</feature>
<feature type="transmembrane region" description="Helical" evidence="1">
    <location>
        <begin position="69"/>
        <end position="89"/>
    </location>
</feature>
<feature type="transmembrane region" description="Helical" evidence="1">
    <location>
        <begin position="153"/>
        <end position="170"/>
    </location>
</feature>
<evidence type="ECO:0000313" key="2">
    <source>
        <dbReference type="EMBL" id="RZD15377.1"/>
    </source>
</evidence>
<gene>
    <name evidence="2" type="ORF">EVJ47_03650</name>
</gene>
<feature type="transmembrane region" description="Helical" evidence="1">
    <location>
        <begin position="21"/>
        <end position="49"/>
    </location>
</feature>
<dbReference type="EMBL" id="SGBD01000001">
    <property type="protein sequence ID" value="RZD15377.1"/>
    <property type="molecule type" value="Genomic_DNA"/>
</dbReference>
<sequence>MDIKNAAYPALHLWWRYTWRIWLFLFAIGSLLVIIGSLSVGESGMMFFAEMMKNHLYRYTPYNMKVMGIMTALILIFFIAALFFGIWLFRSELFKKNFVFNDKPERFSVSYDNTILNIPVSWNNALGLWWGVVWRGFVLGIIARLLFFWTGPLMMLINIAVSYLAFLWLLSYNYGKTKIIVSASTDDDFTNNGIQYPKMDK</sequence>
<proteinExistence type="predicted"/>
<keyword evidence="1" id="KW-0812">Transmembrane</keyword>
<evidence type="ECO:0000256" key="1">
    <source>
        <dbReference type="SAM" id="Phobius"/>
    </source>
</evidence>